<gene>
    <name evidence="1" type="ORF">EM308_10680</name>
</gene>
<proteinExistence type="predicted"/>
<dbReference type="EMBL" id="CP017479">
    <property type="protein sequence ID" value="AOW09938.1"/>
    <property type="molecule type" value="Genomic_DNA"/>
</dbReference>
<name>A0AAC9I737_9FLAO</name>
<dbReference type="InterPro" id="IPR028994">
    <property type="entry name" value="Integrin_alpha_N"/>
</dbReference>
<evidence type="ECO:0000313" key="1">
    <source>
        <dbReference type="EMBL" id="AOW09938.1"/>
    </source>
</evidence>
<dbReference type="AlphaFoldDB" id="A0AAC9I737"/>
<dbReference type="KEGG" id="fgl:EM308_10680"/>
<accession>A0AAC9I737</accession>
<dbReference type="Proteomes" id="UP000175968">
    <property type="component" value="Chromosome"/>
</dbReference>
<dbReference type="RefSeq" id="WP_035636594.1">
    <property type="nucleotide sequence ID" value="NZ_CP017479.1"/>
</dbReference>
<keyword evidence="2" id="KW-1185">Reference proteome</keyword>
<evidence type="ECO:0000313" key="2">
    <source>
        <dbReference type="Proteomes" id="UP000175968"/>
    </source>
</evidence>
<organism evidence="1 2">
    <name type="scientific">Flavobacterium gilvum</name>
    <dbReference type="NCBI Taxonomy" id="1492737"/>
    <lineage>
        <taxon>Bacteria</taxon>
        <taxon>Pseudomonadati</taxon>
        <taxon>Bacteroidota</taxon>
        <taxon>Flavobacteriia</taxon>
        <taxon>Flavobacteriales</taxon>
        <taxon>Flavobacteriaceae</taxon>
        <taxon>Flavobacterium</taxon>
    </lineage>
</organism>
<reference evidence="1 2" key="1">
    <citation type="submission" date="2016-10" db="EMBL/GenBank/DDBJ databases">
        <title>Flavobacterium gilvum sp. nov., isolated from stream water.</title>
        <authorList>
            <person name="Shin S.-K."/>
            <person name="Cho Y.-J."/>
            <person name="Yi H."/>
        </authorList>
    </citation>
    <scope>NUCLEOTIDE SEQUENCE [LARGE SCALE GENOMIC DNA]</scope>
    <source>
        <strain evidence="1 2">EM1308</strain>
    </source>
</reference>
<evidence type="ECO:0008006" key="3">
    <source>
        <dbReference type="Google" id="ProtNLM"/>
    </source>
</evidence>
<sequence length="246" mass="29025">MTKVLKFTFFIFFPLIASGQYDFEKYPSIKYKVYDDWKTNETEEKVENSISISNFFKNGESLTIQLNSFQEHWFENSDIKIFKNNIETQNFTENIGFTPLALNSVRIADFNGDGLSDLKIIVPYMGNGIASMNVKVIYLFQQTNQRFLKVSFDDKQSDNRNERDFDGDGNYEIITMKLSSYQNHSYWNFNLFNLMKGKLINVNNKYDYPILVQFLEKENFKITDKISRKKMKNFALNLPEGYDIKQ</sequence>
<protein>
    <recommendedName>
        <fullName evidence="3">VCBS repeat-containing protein</fullName>
    </recommendedName>
</protein>
<dbReference type="SUPFAM" id="SSF69318">
    <property type="entry name" value="Integrin alpha N-terminal domain"/>
    <property type="match status" value="1"/>
</dbReference>